<protein>
    <submittedName>
        <fullName evidence="4">Putative amino acid ABC transporter substrate-binding protein</fullName>
    </submittedName>
</protein>
<accession>E4NGV3</accession>
<proteinExistence type="predicted"/>
<evidence type="ECO:0000259" key="3">
    <source>
        <dbReference type="SMART" id="SM00062"/>
    </source>
</evidence>
<gene>
    <name evidence="4" type="ordered locus">KSE_49550</name>
</gene>
<evidence type="ECO:0000256" key="2">
    <source>
        <dbReference type="SAM" id="SignalP"/>
    </source>
</evidence>
<dbReference type="PATRIC" id="fig|452652.3.peg.4948"/>
<dbReference type="STRING" id="452652.KSE_49550"/>
<dbReference type="CDD" id="cd01004">
    <property type="entry name" value="PBP2_MidA_like"/>
    <property type="match status" value="1"/>
</dbReference>
<dbReference type="PANTHER" id="PTHR35936">
    <property type="entry name" value="MEMBRANE-BOUND LYTIC MUREIN TRANSGLYCOSYLASE F"/>
    <property type="match status" value="1"/>
</dbReference>
<reference evidence="4 5" key="1">
    <citation type="journal article" date="2010" name="DNA Res.">
        <title>Genome sequence of Kitasatospora setae NBRC 14216T: an evolutionary snapshot of the family Streptomycetaceae.</title>
        <authorList>
            <person name="Ichikawa N."/>
            <person name="Oguchi A."/>
            <person name="Ikeda H."/>
            <person name="Ishikawa J."/>
            <person name="Kitani S."/>
            <person name="Watanabe Y."/>
            <person name="Nakamura S."/>
            <person name="Katano Y."/>
            <person name="Kishi E."/>
            <person name="Sasagawa M."/>
            <person name="Ankai A."/>
            <person name="Fukui S."/>
            <person name="Hashimoto Y."/>
            <person name="Kamata S."/>
            <person name="Otoguro M."/>
            <person name="Tanikawa S."/>
            <person name="Nihira T."/>
            <person name="Horinouchi S."/>
            <person name="Ohnishi Y."/>
            <person name="Hayakawa M."/>
            <person name="Kuzuyama T."/>
            <person name="Arisawa A."/>
            <person name="Nomoto F."/>
            <person name="Miura H."/>
            <person name="Takahashi Y."/>
            <person name="Fujita N."/>
        </authorList>
    </citation>
    <scope>NUCLEOTIDE SEQUENCE [LARGE SCALE GENOMIC DNA]</scope>
    <source>
        <strain evidence="5">ATCC 33774 / DSM 43861 / JCM 3304 / KCC A-0304 / NBRC 14216 / KM-6054</strain>
    </source>
</reference>
<evidence type="ECO:0000313" key="4">
    <source>
        <dbReference type="EMBL" id="BAJ30733.1"/>
    </source>
</evidence>
<dbReference type="RefSeq" id="WP_014138032.1">
    <property type="nucleotide sequence ID" value="NC_016109.1"/>
</dbReference>
<dbReference type="EMBL" id="AP010968">
    <property type="protein sequence ID" value="BAJ30733.1"/>
    <property type="molecule type" value="Genomic_DNA"/>
</dbReference>
<dbReference type="Pfam" id="PF00497">
    <property type="entry name" value="SBP_bac_3"/>
    <property type="match status" value="1"/>
</dbReference>
<dbReference type="SMART" id="SM00062">
    <property type="entry name" value="PBPb"/>
    <property type="match status" value="1"/>
</dbReference>
<keyword evidence="1 2" id="KW-0732">Signal</keyword>
<dbReference type="PANTHER" id="PTHR35936:SF17">
    <property type="entry name" value="ARGININE-BINDING EXTRACELLULAR PROTEIN ARTP"/>
    <property type="match status" value="1"/>
</dbReference>
<feature type="chain" id="PRO_5038507162" evidence="2">
    <location>
        <begin position="32"/>
        <end position="317"/>
    </location>
</feature>
<evidence type="ECO:0000256" key="1">
    <source>
        <dbReference type="ARBA" id="ARBA00022729"/>
    </source>
</evidence>
<feature type="signal peptide" evidence="2">
    <location>
        <begin position="1"/>
        <end position="31"/>
    </location>
</feature>
<evidence type="ECO:0000313" key="5">
    <source>
        <dbReference type="Proteomes" id="UP000007076"/>
    </source>
</evidence>
<name>E4NGV3_KITSK</name>
<dbReference type="PROSITE" id="PS51257">
    <property type="entry name" value="PROKAR_LIPOPROTEIN"/>
    <property type="match status" value="1"/>
</dbReference>
<dbReference type="Gene3D" id="3.40.190.10">
    <property type="entry name" value="Periplasmic binding protein-like II"/>
    <property type="match status" value="2"/>
</dbReference>
<keyword evidence="5" id="KW-1185">Reference proteome</keyword>
<sequence>MPAPRTPRTPRASRPLAAAVALAAGSLLLTACGSSVGSTTTTSGAAPIPTQAIAPVPADPALAGLVPADLKSAGKLVIGSDTSYAPNEFKDEKGKIVGMDVDLGAAIAQKLGLTAEFQSAGFTDIIPGIQSNKYQLGMSSFTVTKARQEQVDMVSYFSAGTSAAVKKGNPDKIALDDLCGKKVAVQDGTTQADEVKDTRNPACAKAGKPAIPNDGDRFALQTDVAQALVSGRDQVMLADSPVVDYALKQTGGQLEKIGETYDSAPYGVILAKGSPLSPAVQGAIKSLMADGTYKTILDKWGVAAGAVTTSEINAAQS</sequence>
<dbReference type="AlphaFoldDB" id="E4NGV3"/>
<organism evidence="4 5">
    <name type="scientific">Kitasatospora setae (strain ATCC 33774 / DSM 43861 / JCM 3304 / KCC A-0304 / NBRC 14216 / KM-6054)</name>
    <name type="common">Streptomyces setae</name>
    <dbReference type="NCBI Taxonomy" id="452652"/>
    <lineage>
        <taxon>Bacteria</taxon>
        <taxon>Bacillati</taxon>
        <taxon>Actinomycetota</taxon>
        <taxon>Actinomycetes</taxon>
        <taxon>Kitasatosporales</taxon>
        <taxon>Streptomycetaceae</taxon>
        <taxon>Kitasatospora</taxon>
    </lineage>
</organism>
<dbReference type="eggNOG" id="COG0834">
    <property type="taxonomic scope" value="Bacteria"/>
</dbReference>
<dbReference type="InterPro" id="IPR001638">
    <property type="entry name" value="Solute-binding_3/MltF_N"/>
</dbReference>
<dbReference type="Proteomes" id="UP000007076">
    <property type="component" value="Chromosome"/>
</dbReference>
<dbReference type="SUPFAM" id="SSF53850">
    <property type="entry name" value="Periplasmic binding protein-like II"/>
    <property type="match status" value="1"/>
</dbReference>
<dbReference type="HOGENOM" id="CLU_019602_18_1_11"/>
<dbReference type="KEGG" id="ksk:KSE_49550"/>
<feature type="domain" description="Solute-binding protein family 3/N-terminal" evidence="3">
    <location>
        <begin position="75"/>
        <end position="304"/>
    </location>
</feature>